<dbReference type="OrthoDB" id="423313at2759"/>
<dbReference type="CDD" id="cd03031">
    <property type="entry name" value="GRX_GRX_like"/>
    <property type="match status" value="1"/>
</dbReference>
<dbReference type="InterPro" id="IPR036249">
    <property type="entry name" value="Thioredoxin-like_sf"/>
</dbReference>
<feature type="region of interest" description="Disordered" evidence="1">
    <location>
        <begin position="85"/>
        <end position="112"/>
    </location>
</feature>
<evidence type="ECO:0000259" key="2">
    <source>
        <dbReference type="Pfam" id="PF00462"/>
    </source>
</evidence>
<accession>A0A6J0ZHK7</accession>
<dbReference type="PROSITE" id="PS51354">
    <property type="entry name" value="GLUTAREDOXIN_2"/>
    <property type="match status" value="1"/>
</dbReference>
<dbReference type="PANTHER" id="PTHR45669:SF7">
    <property type="entry name" value="F1N19.7"/>
    <property type="match status" value="1"/>
</dbReference>
<dbReference type="Gene3D" id="3.40.30.10">
    <property type="entry name" value="Glutaredoxin"/>
    <property type="match status" value="1"/>
</dbReference>
<dbReference type="SUPFAM" id="SSF52833">
    <property type="entry name" value="Thioredoxin-like"/>
    <property type="match status" value="1"/>
</dbReference>
<evidence type="ECO:0000313" key="4">
    <source>
        <dbReference type="RefSeq" id="XP_021273980.1"/>
    </source>
</evidence>
<name>A0A6J0ZHK7_9ROSI</name>
<gene>
    <name evidence="4" type="primary">LOC110409071</name>
</gene>
<feature type="domain" description="Glutaredoxin" evidence="2">
    <location>
        <begin position="248"/>
        <end position="314"/>
    </location>
</feature>
<keyword evidence="3" id="KW-1185">Reference proteome</keyword>
<reference evidence="4" key="1">
    <citation type="submission" date="2025-08" db="UniProtKB">
        <authorList>
            <consortium name="RefSeq"/>
        </authorList>
    </citation>
    <scope>IDENTIFICATION</scope>
    <source>
        <tissue evidence="4">Leaf</tissue>
    </source>
</reference>
<evidence type="ECO:0000256" key="1">
    <source>
        <dbReference type="SAM" id="MobiDB-lite"/>
    </source>
</evidence>
<evidence type="ECO:0000313" key="3">
    <source>
        <dbReference type="Proteomes" id="UP000504621"/>
    </source>
</evidence>
<organism evidence="3 4">
    <name type="scientific">Herrania umbratica</name>
    <dbReference type="NCBI Taxonomy" id="108875"/>
    <lineage>
        <taxon>Eukaryota</taxon>
        <taxon>Viridiplantae</taxon>
        <taxon>Streptophyta</taxon>
        <taxon>Embryophyta</taxon>
        <taxon>Tracheophyta</taxon>
        <taxon>Spermatophyta</taxon>
        <taxon>Magnoliopsida</taxon>
        <taxon>eudicotyledons</taxon>
        <taxon>Gunneridae</taxon>
        <taxon>Pentapetalae</taxon>
        <taxon>rosids</taxon>
        <taxon>malvids</taxon>
        <taxon>Malvales</taxon>
        <taxon>Malvaceae</taxon>
        <taxon>Byttnerioideae</taxon>
        <taxon>Herrania</taxon>
    </lineage>
</organism>
<feature type="compositionally biased region" description="Basic and acidic residues" evidence="1">
    <location>
        <begin position="135"/>
        <end position="152"/>
    </location>
</feature>
<proteinExistence type="predicted"/>
<dbReference type="Pfam" id="PF00462">
    <property type="entry name" value="Glutaredoxin"/>
    <property type="match status" value="1"/>
</dbReference>
<dbReference type="Proteomes" id="UP000504621">
    <property type="component" value="Unplaced"/>
</dbReference>
<feature type="compositionally biased region" description="Low complexity" evidence="1">
    <location>
        <begin position="85"/>
        <end position="96"/>
    </location>
</feature>
<feature type="compositionally biased region" description="Polar residues" evidence="1">
    <location>
        <begin position="179"/>
        <end position="197"/>
    </location>
</feature>
<dbReference type="AlphaFoldDB" id="A0A6J0ZHK7"/>
<feature type="region of interest" description="Disordered" evidence="1">
    <location>
        <begin position="128"/>
        <end position="197"/>
    </location>
</feature>
<sequence>MGCSASKRSKATVDIYSPPPTSFAVFDINAIDEPWVKVEQAQQDNQEKKPTHVPAVILEKLHTFETDAPHSWDEVSKALEDLKPTLNNNNKKLPAPTSLPKPAKQVNKQQPRKSLTFHTLEELDAKLSPKPAANELRKTESMRKETGTKAKTTELNNLEPSKHAANKLRKTESMRKATGTKTTEVNNPKPQVPDSTGFKSVKENIFILRDRQEREKEGRMANYDKLMSKRDPLSEFPEMCPPGGADSVVIYTTSLRGVRRTFEDCTKVREIFEIQRVVFDERDVSLHGEFLNELRSLLGKEASVPRVFVKGRYVGGVEEVSELNESAKLGKILSKARVEKGVGRQACGGCGGARFVPCMECGGSCKVVVSDDKRERCGKCNENGLVHCPACL</sequence>
<dbReference type="RefSeq" id="XP_021273980.1">
    <property type="nucleotide sequence ID" value="XM_021418305.1"/>
</dbReference>
<dbReference type="GeneID" id="110409071"/>
<dbReference type="PANTHER" id="PTHR45669">
    <property type="entry name" value="GLUTAREDOXIN DOMAIN-CONTAINING CYSTEINE-RICH PROTEIN CG12206-RELATED"/>
    <property type="match status" value="1"/>
</dbReference>
<dbReference type="Pfam" id="PF23733">
    <property type="entry name" value="GRXCR1-2_C"/>
    <property type="match status" value="1"/>
</dbReference>
<dbReference type="InterPro" id="IPR002109">
    <property type="entry name" value="Glutaredoxin"/>
</dbReference>
<protein>
    <submittedName>
        <fullName evidence="4">Uncharacterized protein LOC110409071</fullName>
    </submittedName>
</protein>